<dbReference type="Proteomes" id="UP001345219">
    <property type="component" value="Chromosome 4"/>
</dbReference>
<comment type="caution">
    <text evidence="7">The sequence shown here is derived from an EMBL/GenBank/DDBJ whole genome shotgun (WGS) entry which is preliminary data.</text>
</comment>
<dbReference type="CDD" id="cd03419">
    <property type="entry name" value="GRX_GRXh_1_2_like"/>
    <property type="match status" value="1"/>
</dbReference>
<evidence type="ECO:0000256" key="1">
    <source>
        <dbReference type="ARBA" id="ARBA00002549"/>
    </source>
</evidence>
<dbReference type="NCBIfam" id="TIGR02180">
    <property type="entry name" value="GRX_euk"/>
    <property type="match status" value="1"/>
</dbReference>
<organism evidence="7 8">
    <name type="scientific">Trapa incisa</name>
    <dbReference type="NCBI Taxonomy" id="236973"/>
    <lineage>
        <taxon>Eukaryota</taxon>
        <taxon>Viridiplantae</taxon>
        <taxon>Streptophyta</taxon>
        <taxon>Embryophyta</taxon>
        <taxon>Tracheophyta</taxon>
        <taxon>Spermatophyta</taxon>
        <taxon>Magnoliopsida</taxon>
        <taxon>eudicotyledons</taxon>
        <taxon>Gunneridae</taxon>
        <taxon>Pentapetalae</taxon>
        <taxon>rosids</taxon>
        <taxon>malvids</taxon>
        <taxon>Myrtales</taxon>
        <taxon>Lythraceae</taxon>
        <taxon>Trapa</taxon>
    </lineage>
</organism>
<protein>
    <recommendedName>
        <fullName evidence="6">Glutaredoxin domain-containing protein</fullName>
    </recommendedName>
</protein>
<evidence type="ECO:0000256" key="5">
    <source>
        <dbReference type="SAM" id="Phobius"/>
    </source>
</evidence>
<evidence type="ECO:0000256" key="4">
    <source>
        <dbReference type="ARBA" id="ARBA00023284"/>
    </source>
</evidence>
<evidence type="ECO:0000256" key="2">
    <source>
        <dbReference type="ARBA" id="ARBA00007190"/>
    </source>
</evidence>
<sequence>MDQAALSLYNYLIFVEWTAVHRAPHHILTLSPDRRSRSTKFRPKTLKVFVSILVIPILCLLSCILFCSSGTNDRPRAGWKMGLVSSKKSPEELEATLTKATEVASSSSVVVFSKTYCGYCKRVKQLLTQIGASYTVMELDRENDGSDIQSALAEWTGQRTVPNVFIGGKHIGGCDTVTGMHQGGKLMPLLKDAGAVVGSST</sequence>
<keyword evidence="5" id="KW-0812">Transmembrane</keyword>
<feature type="transmembrane region" description="Helical" evidence="5">
    <location>
        <begin position="48"/>
        <end position="67"/>
    </location>
</feature>
<dbReference type="PANTHER" id="PTHR45694">
    <property type="entry name" value="GLUTAREDOXIN 2"/>
    <property type="match status" value="1"/>
</dbReference>
<keyword evidence="5" id="KW-0472">Membrane</keyword>
<feature type="domain" description="Glutaredoxin" evidence="6">
    <location>
        <begin position="109"/>
        <end position="171"/>
    </location>
</feature>
<comment type="function">
    <text evidence="1">Has a glutathione-disulfide oxidoreductase activity in the presence of NADPH and glutathione reductase. Reduces low molecular weight disulfides and proteins.</text>
</comment>
<keyword evidence="8" id="KW-1185">Reference proteome</keyword>
<dbReference type="SUPFAM" id="SSF52833">
    <property type="entry name" value="Thioredoxin-like"/>
    <property type="match status" value="1"/>
</dbReference>
<comment type="similarity">
    <text evidence="2">Belongs to the glutaredoxin family. CPYC subfamily.</text>
</comment>
<dbReference type="GO" id="GO:0005737">
    <property type="term" value="C:cytoplasm"/>
    <property type="evidence" value="ECO:0007669"/>
    <property type="project" value="TreeGrafter"/>
</dbReference>
<evidence type="ECO:0000259" key="6">
    <source>
        <dbReference type="Pfam" id="PF00462"/>
    </source>
</evidence>
<accession>A0AAN7PRA8</accession>
<dbReference type="InterPro" id="IPR036249">
    <property type="entry name" value="Thioredoxin-like_sf"/>
</dbReference>
<gene>
    <name evidence="7" type="ORF">SAY87_003877</name>
</gene>
<reference evidence="7 8" key="1">
    <citation type="journal article" date="2023" name="Hortic Res">
        <title>Pangenome of water caltrop reveals structural variations and asymmetric subgenome divergence after allopolyploidization.</title>
        <authorList>
            <person name="Zhang X."/>
            <person name="Chen Y."/>
            <person name="Wang L."/>
            <person name="Yuan Y."/>
            <person name="Fang M."/>
            <person name="Shi L."/>
            <person name="Lu R."/>
            <person name="Comes H.P."/>
            <person name="Ma Y."/>
            <person name="Chen Y."/>
            <person name="Huang G."/>
            <person name="Zhou Y."/>
            <person name="Zheng Z."/>
            <person name="Qiu Y."/>
        </authorList>
    </citation>
    <scope>NUCLEOTIDE SEQUENCE [LARGE SCALE GENOMIC DNA]</scope>
    <source>
        <tissue evidence="7">Roots</tissue>
    </source>
</reference>
<dbReference type="Pfam" id="PF00462">
    <property type="entry name" value="Glutaredoxin"/>
    <property type="match status" value="1"/>
</dbReference>
<evidence type="ECO:0000313" key="8">
    <source>
        <dbReference type="Proteomes" id="UP001345219"/>
    </source>
</evidence>
<dbReference type="PANTHER" id="PTHR45694:SF13">
    <property type="entry name" value="GLUTAREDOXIN-C1"/>
    <property type="match status" value="1"/>
</dbReference>
<dbReference type="InterPro" id="IPR011899">
    <property type="entry name" value="Glutaredoxin_euk/vir"/>
</dbReference>
<keyword evidence="3" id="KW-0813">Transport</keyword>
<keyword evidence="3" id="KW-0249">Electron transport</keyword>
<dbReference type="FunFam" id="3.40.30.10:FF:000093">
    <property type="entry name" value="Glutaredoxin 2"/>
    <property type="match status" value="1"/>
</dbReference>
<dbReference type="InterPro" id="IPR014025">
    <property type="entry name" value="Glutaredoxin_subgr"/>
</dbReference>
<dbReference type="PROSITE" id="PS51354">
    <property type="entry name" value="GLUTAREDOXIN_2"/>
    <property type="match status" value="1"/>
</dbReference>
<dbReference type="GO" id="GO:0034599">
    <property type="term" value="P:cellular response to oxidative stress"/>
    <property type="evidence" value="ECO:0007669"/>
    <property type="project" value="TreeGrafter"/>
</dbReference>
<evidence type="ECO:0000256" key="3">
    <source>
        <dbReference type="ARBA" id="ARBA00022982"/>
    </source>
</evidence>
<dbReference type="Gene3D" id="3.40.30.10">
    <property type="entry name" value="Glutaredoxin"/>
    <property type="match status" value="1"/>
</dbReference>
<keyword evidence="4" id="KW-0676">Redox-active center</keyword>
<evidence type="ECO:0000313" key="7">
    <source>
        <dbReference type="EMBL" id="KAK4750395.1"/>
    </source>
</evidence>
<keyword evidence="5" id="KW-1133">Transmembrane helix</keyword>
<name>A0AAN7PRA8_9MYRT</name>
<dbReference type="PRINTS" id="PR00160">
    <property type="entry name" value="GLUTAREDOXIN"/>
</dbReference>
<dbReference type="AlphaFoldDB" id="A0AAN7PRA8"/>
<proteinExistence type="inferred from homology"/>
<dbReference type="InterPro" id="IPR002109">
    <property type="entry name" value="Glutaredoxin"/>
</dbReference>
<dbReference type="GO" id="GO:0015038">
    <property type="term" value="F:glutathione disulfide oxidoreductase activity"/>
    <property type="evidence" value="ECO:0007669"/>
    <property type="project" value="TreeGrafter"/>
</dbReference>
<dbReference type="EMBL" id="JAXIOK010000017">
    <property type="protein sequence ID" value="KAK4750395.1"/>
    <property type="molecule type" value="Genomic_DNA"/>
</dbReference>